<proteinExistence type="predicted"/>
<dbReference type="AlphaFoldDB" id="H2YCW1"/>
<dbReference type="Pfam" id="PF00100">
    <property type="entry name" value="Zona_pellucida"/>
    <property type="match status" value="1"/>
</dbReference>
<keyword evidence="1" id="KW-0732">Signal</keyword>
<evidence type="ECO:0000256" key="2">
    <source>
        <dbReference type="ARBA" id="ARBA00023157"/>
    </source>
</evidence>
<evidence type="ECO:0000256" key="1">
    <source>
        <dbReference type="ARBA" id="ARBA00022729"/>
    </source>
</evidence>
<keyword evidence="2" id="KW-1015">Disulfide bond</keyword>
<reference evidence="6" key="1">
    <citation type="submission" date="2003-08" db="EMBL/GenBank/DDBJ databases">
        <authorList>
            <person name="Birren B."/>
            <person name="Nusbaum C."/>
            <person name="Abebe A."/>
            <person name="Abouelleil A."/>
            <person name="Adekoya E."/>
            <person name="Ait-zahra M."/>
            <person name="Allen N."/>
            <person name="Allen T."/>
            <person name="An P."/>
            <person name="Anderson M."/>
            <person name="Anderson S."/>
            <person name="Arachchi H."/>
            <person name="Armbruster J."/>
            <person name="Bachantsang P."/>
            <person name="Baldwin J."/>
            <person name="Barry A."/>
            <person name="Bayul T."/>
            <person name="Blitshsteyn B."/>
            <person name="Bloom T."/>
            <person name="Blye J."/>
            <person name="Boguslavskiy L."/>
            <person name="Borowsky M."/>
            <person name="Boukhgalter B."/>
            <person name="Brunache A."/>
            <person name="Butler J."/>
            <person name="Calixte N."/>
            <person name="Calvo S."/>
            <person name="Camarata J."/>
            <person name="Campo K."/>
            <person name="Chang J."/>
            <person name="Cheshatsang Y."/>
            <person name="Citroen M."/>
            <person name="Collymore A."/>
            <person name="Considine T."/>
            <person name="Cook A."/>
            <person name="Cooke P."/>
            <person name="Corum B."/>
            <person name="Cuomo C."/>
            <person name="David R."/>
            <person name="Dawoe T."/>
            <person name="Degray S."/>
            <person name="Dodge S."/>
            <person name="Dooley K."/>
            <person name="Dorje P."/>
            <person name="Dorjee K."/>
            <person name="Dorris L."/>
            <person name="Duffey N."/>
            <person name="Dupes A."/>
            <person name="Elkins T."/>
            <person name="Engels R."/>
            <person name="Erickson J."/>
            <person name="Farina A."/>
            <person name="Faro S."/>
            <person name="Ferreira P."/>
            <person name="Fischer H."/>
            <person name="Fitzgerald M."/>
            <person name="Foley K."/>
            <person name="Gage D."/>
            <person name="Galagan J."/>
            <person name="Gearin G."/>
            <person name="Gnerre S."/>
            <person name="Gnirke A."/>
            <person name="Goyette A."/>
            <person name="Graham J."/>
            <person name="Grandbois E."/>
            <person name="Gyaltsen K."/>
            <person name="Hafez N."/>
            <person name="Hagopian D."/>
            <person name="Hagos B."/>
            <person name="Hall J."/>
            <person name="Hatcher B."/>
            <person name="Heller A."/>
            <person name="Higgins H."/>
            <person name="Honan T."/>
            <person name="Horn A."/>
            <person name="Houde N."/>
            <person name="Hughes L."/>
            <person name="Hulme W."/>
            <person name="Husby E."/>
            <person name="Iliev I."/>
            <person name="Jaffe D."/>
            <person name="Jones C."/>
            <person name="Kamal M."/>
            <person name="Kamat A."/>
            <person name="Kamvysselis M."/>
            <person name="Karlsson E."/>
            <person name="Kells C."/>
            <person name="Kieu A."/>
            <person name="Kisner P."/>
            <person name="Kodira C."/>
            <person name="Kulbokas E."/>
            <person name="Labutti K."/>
            <person name="Lama D."/>
            <person name="Landers T."/>
            <person name="Leger J."/>
            <person name="Levine S."/>
            <person name="Lewis D."/>
            <person name="Lewis T."/>
            <person name="Lindblad-toh K."/>
            <person name="Liu X."/>
            <person name="Lokyitsang T."/>
            <person name="Lokyitsang Y."/>
            <person name="Lucien O."/>
            <person name="Lui A."/>
            <person name="Ma L.J."/>
            <person name="Mabbitt R."/>
            <person name="Macdonald J."/>
            <person name="Maclean C."/>
            <person name="Major J."/>
            <person name="Manning J."/>
            <person name="Marabella R."/>
            <person name="Maru K."/>
            <person name="Matthews C."/>
            <person name="Mauceli E."/>
            <person name="Mccarthy M."/>
            <person name="Mcdonough S."/>
            <person name="Mcghee T."/>
            <person name="Meldrim J."/>
            <person name="Meneus L."/>
            <person name="Mesirov J."/>
            <person name="Mihalev A."/>
            <person name="Mihova T."/>
            <person name="Mikkelsen T."/>
            <person name="Mlenga V."/>
            <person name="Moru K."/>
            <person name="Mozes J."/>
            <person name="Mulrain L."/>
            <person name="Munson G."/>
            <person name="Naylor J."/>
            <person name="Newes C."/>
            <person name="Nguyen C."/>
            <person name="Nguyen N."/>
            <person name="Nguyen T."/>
            <person name="Nicol R."/>
            <person name="Nielsen C."/>
            <person name="Nizzari M."/>
            <person name="Norbu C."/>
            <person name="Norbu N."/>
            <person name="O'donnell P."/>
            <person name="Okoawo O."/>
            <person name="O'leary S."/>
            <person name="Omotosho B."/>
            <person name="O'neill K."/>
            <person name="Osman S."/>
            <person name="Parker S."/>
            <person name="Perrin D."/>
            <person name="Phunkhang P."/>
            <person name="Piqani B."/>
            <person name="Purcell S."/>
            <person name="Rachupka T."/>
            <person name="Ramasamy U."/>
            <person name="Rameau R."/>
            <person name="Ray V."/>
            <person name="Raymond C."/>
            <person name="Retta R."/>
            <person name="Richardson S."/>
            <person name="Rise C."/>
            <person name="Rodriguez J."/>
            <person name="Rogers J."/>
            <person name="Rogov P."/>
            <person name="Rutman M."/>
            <person name="Schupbach R."/>
            <person name="Seaman C."/>
            <person name="Settipalli S."/>
            <person name="Sharpe T."/>
            <person name="Sheridan J."/>
            <person name="Sherpa N."/>
            <person name="Shi J."/>
            <person name="Smirnov S."/>
            <person name="Smith C."/>
            <person name="Sougnez C."/>
            <person name="Spencer B."/>
            <person name="Stalker J."/>
            <person name="Stange-thomann N."/>
            <person name="Stavropoulos S."/>
            <person name="Stetson K."/>
            <person name="Stone C."/>
            <person name="Stone S."/>
            <person name="Stubbs M."/>
            <person name="Talamas J."/>
            <person name="Tchuinga P."/>
            <person name="Tenzing P."/>
            <person name="Tesfaye S."/>
            <person name="Theodore J."/>
            <person name="Thoulutsang Y."/>
            <person name="Topham K."/>
            <person name="Towey S."/>
            <person name="Tsamla T."/>
            <person name="Tsomo N."/>
            <person name="Vallee D."/>
            <person name="Vassiliev H."/>
            <person name="Venkataraman V."/>
            <person name="Vinson J."/>
            <person name="Vo A."/>
            <person name="Wade C."/>
            <person name="Wang S."/>
            <person name="Wangchuk T."/>
            <person name="Wangdi T."/>
            <person name="Whittaker C."/>
            <person name="Wilkinson J."/>
            <person name="Wu Y."/>
            <person name="Wyman D."/>
            <person name="Yadav S."/>
            <person name="Yang S."/>
            <person name="Yang X."/>
            <person name="Yeager S."/>
            <person name="Yee E."/>
            <person name="Young G."/>
            <person name="Zainoun J."/>
            <person name="Zembeck L."/>
            <person name="Zimmer A."/>
            <person name="Zody M."/>
            <person name="Lander E."/>
        </authorList>
    </citation>
    <scope>NUCLEOTIDE SEQUENCE [LARGE SCALE GENOMIC DNA]</scope>
</reference>
<dbReference type="Gene3D" id="2.60.40.4100">
    <property type="entry name" value="Zona pellucida, ZP-C domain"/>
    <property type="match status" value="1"/>
</dbReference>
<sequence length="267" mass="29684">MNVTCLLPVQQIINFTKIIPEIQTIQVLQTEVSGRFNLDFGFYASSNYSNKLTSDATTSVPDLVFARIALSNLPSSVRNLIVQATRCWATNTNDPTSARYYNLISNSCPADSFTTVTRNHNSSYANFQFQSFTWTNVSLAVQKIYVHCQVSVCDLNLNATCDDLNCGNDRKRRDVSSMHPPHYVSAGPLFISPHYSPDACAKGGYCSDMCRMIDDKPVCSCGRGRVLAEDMRTCINFSSGGLTANTTFYLVATFLVLLVVAYYWKSK</sequence>
<reference evidence="5" key="3">
    <citation type="submission" date="2025-09" db="UniProtKB">
        <authorList>
            <consortium name="Ensembl"/>
        </authorList>
    </citation>
    <scope>IDENTIFICATION</scope>
</reference>
<keyword evidence="3" id="KW-0812">Transmembrane</keyword>
<accession>H2YCW1</accession>
<feature type="transmembrane region" description="Helical" evidence="3">
    <location>
        <begin position="246"/>
        <end position="264"/>
    </location>
</feature>
<dbReference type="Ensembl" id="ENSCSAVT00000003207.1">
    <property type="protein sequence ID" value="ENSCSAVP00000003159.1"/>
    <property type="gene ID" value="ENSCSAVG00000001879.1"/>
</dbReference>
<reference evidence="5" key="2">
    <citation type="submission" date="2025-08" db="UniProtKB">
        <authorList>
            <consortium name="Ensembl"/>
        </authorList>
    </citation>
    <scope>IDENTIFICATION</scope>
</reference>
<keyword evidence="3" id="KW-1133">Transmembrane helix</keyword>
<dbReference type="InParanoid" id="H2YCW1"/>
<dbReference type="Gene3D" id="2.10.25.10">
    <property type="entry name" value="Laminin"/>
    <property type="match status" value="1"/>
</dbReference>
<dbReference type="Proteomes" id="UP000007875">
    <property type="component" value="Unassembled WGS sequence"/>
</dbReference>
<protein>
    <recommendedName>
        <fullName evidence="4">ZP domain-containing protein</fullName>
    </recommendedName>
</protein>
<evidence type="ECO:0000313" key="6">
    <source>
        <dbReference type="Proteomes" id="UP000007875"/>
    </source>
</evidence>
<dbReference type="PROSITE" id="PS51034">
    <property type="entry name" value="ZP_2"/>
    <property type="match status" value="1"/>
</dbReference>
<dbReference type="InterPro" id="IPR042235">
    <property type="entry name" value="ZP-C_dom"/>
</dbReference>
<name>H2YCW1_CIOSA</name>
<dbReference type="STRING" id="51511.ENSCSAVP00000003159"/>
<keyword evidence="3" id="KW-0472">Membrane</keyword>
<feature type="domain" description="ZP" evidence="4">
    <location>
        <begin position="1"/>
        <end position="173"/>
    </location>
</feature>
<evidence type="ECO:0000259" key="4">
    <source>
        <dbReference type="PROSITE" id="PS51034"/>
    </source>
</evidence>
<dbReference type="InterPro" id="IPR055355">
    <property type="entry name" value="ZP-C"/>
</dbReference>
<evidence type="ECO:0000256" key="3">
    <source>
        <dbReference type="SAM" id="Phobius"/>
    </source>
</evidence>
<dbReference type="HOGENOM" id="CLU_060338_0_0_1"/>
<dbReference type="PANTHER" id="PTHR14002:SF54">
    <property type="entry name" value="ZONA PELLUCIDA SPERM-BINDING PROTEIN 2"/>
    <property type="match status" value="1"/>
</dbReference>
<dbReference type="OMA" id="RCWATNT"/>
<evidence type="ECO:0000313" key="5">
    <source>
        <dbReference type="Ensembl" id="ENSCSAVP00000003159.1"/>
    </source>
</evidence>
<keyword evidence="6" id="KW-1185">Reference proteome</keyword>
<dbReference type="GeneTree" id="ENSGT00940000163632"/>
<organism evidence="5 6">
    <name type="scientific">Ciona savignyi</name>
    <name type="common">Pacific transparent sea squirt</name>
    <dbReference type="NCBI Taxonomy" id="51511"/>
    <lineage>
        <taxon>Eukaryota</taxon>
        <taxon>Metazoa</taxon>
        <taxon>Chordata</taxon>
        <taxon>Tunicata</taxon>
        <taxon>Ascidiacea</taxon>
        <taxon>Phlebobranchia</taxon>
        <taxon>Cionidae</taxon>
        <taxon>Ciona</taxon>
    </lineage>
</organism>
<dbReference type="PANTHER" id="PTHR14002">
    <property type="entry name" value="ENDOGLIN/TGF-BETA RECEPTOR TYPE III"/>
    <property type="match status" value="1"/>
</dbReference>
<dbReference type="InterPro" id="IPR001507">
    <property type="entry name" value="ZP_dom"/>
</dbReference>